<gene>
    <name evidence="1" type="ORF">P0E79_16940</name>
</gene>
<dbReference type="AlphaFoldDB" id="A0AAW7KF48"/>
<accession>A0AAW7KF48</accession>
<dbReference type="Pfam" id="PF10786">
    <property type="entry name" value="HI_0552"/>
    <property type="match status" value="1"/>
</dbReference>
<evidence type="ECO:0000313" key="2">
    <source>
        <dbReference type="Proteomes" id="UP001173174"/>
    </source>
</evidence>
<dbReference type="RefSeq" id="WP_289870578.1">
    <property type="nucleotide sequence ID" value="NZ_JAREWH010000243.1"/>
</dbReference>
<organism evidence="1 2">
    <name type="scientific">Enterococcus faecalis</name>
    <name type="common">Streptococcus faecalis</name>
    <dbReference type="NCBI Taxonomy" id="1351"/>
    <lineage>
        <taxon>Bacteria</taxon>
        <taxon>Bacillati</taxon>
        <taxon>Bacillota</taxon>
        <taxon>Bacilli</taxon>
        <taxon>Lactobacillales</taxon>
        <taxon>Enterococcaceae</taxon>
        <taxon>Enterococcus</taxon>
    </lineage>
</organism>
<comment type="caution">
    <text evidence="1">The sequence shown here is derived from an EMBL/GenBank/DDBJ whole genome shotgun (WGS) entry which is preliminary data.</text>
</comment>
<protein>
    <submittedName>
        <fullName evidence="1">HI_0552 family protein</fullName>
    </submittedName>
</protein>
<sequence length="50" mass="6136">MNLTHQDFNLFNREIFTFKQLKEQQTPAEIDALKQTYKQHWEKWKALNLA</sequence>
<dbReference type="EMBL" id="JAREWH010000243">
    <property type="protein sequence ID" value="MDN3194150.1"/>
    <property type="molecule type" value="Genomic_DNA"/>
</dbReference>
<evidence type="ECO:0000313" key="1">
    <source>
        <dbReference type="EMBL" id="MDN3194150.1"/>
    </source>
</evidence>
<name>A0AAW7KF48_ENTFL</name>
<dbReference type="InterPro" id="IPR019722">
    <property type="entry name" value="HI_0552_fam"/>
</dbReference>
<dbReference type="Proteomes" id="UP001173174">
    <property type="component" value="Unassembled WGS sequence"/>
</dbReference>
<reference evidence="1" key="1">
    <citation type="journal article" date="2023" name="Pathogens">
        <title>Prevalence of Enterococcus spp. and the Whole-Genome Characteristics of Enterococcus faecium and Enterococcus faecalis Strains Isolated from Free-Living Birds in Poland.</title>
        <authorList>
            <person name="Kwit R."/>
            <person name="Zajac M."/>
            <person name="Smialowska-Weglinska A."/>
            <person name="Skarzynska M."/>
            <person name="Bomba A."/>
            <person name="Lalak A."/>
            <person name="Skrzypiec E."/>
            <person name="Wojdat D."/>
            <person name="Koza W."/>
            <person name="Mikos-Wojewoda E."/>
            <person name="Pasim P."/>
            <person name="Skora M."/>
            <person name="Polak M."/>
            <person name="Wiacek J."/>
            <person name="Wasyl D."/>
        </authorList>
    </citation>
    <scope>NUCLEOTIDE SEQUENCE</scope>
    <source>
        <strain evidence="1">691B_2</strain>
    </source>
</reference>
<feature type="non-terminal residue" evidence="1">
    <location>
        <position position="50"/>
    </location>
</feature>
<proteinExistence type="predicted"/>
<reference evidence="1" key="2">
    <citation type="submission" date="2023-03" db="EMBL/GenBank/DDBJ databases">
        <authorList>
            <person name="Zajac M."/>
            <person name="Kwit R."/>
            <person name="Wasyl D."/>
        </authorList>
    </citation>
    <scope>NUCLEOTIDE SEQUENCE</scope>
    <source>
        <strain evidence="1">691B_2</strain>
    </source>
</reference>